<feature type="compositionally biased region" description="Basic and acidic residues" evidence="1">
    <location>
        <begin position="17"/>
        <end position="27"/>
    </location>
</feature>
<dbReference type="Proteomes" id="UP000800094">
    <property type="component" value="Unassembled WGS sequence"/>
</dbReference>
<dbReference type="AlphaFoldDB" id="A0A6A6HWC1"/>
<dbReference type="OrthoDB" id="5372703at2759"/>
<dbReference type="RefSeq" id="XP_033676867.1">
    <property type="nucleotide sequence ID" value="XM_033820279.1"/>
</dbReference>
<dbReference type="EMBL" id="ML987210">
    <property type="protein sequence ID" value="KAF2241863.1"/>
    <property type="molecule type" value="Genomic_DNA"/>
</dbReference>
<accession>A0A6A6HWC1</accession>
<protein>
    <submittedName>
        <fullName evidence="2">Uncharacterized protein</fullName>
    </submittedName>
</protein>
<evidence type="ECO:0000313" key="2">
    <source>
        <dbReference type="EMBL" id="KAF2241863.1"/>
    </source>
</evidence>
<gene>
    <name evidence="2" type="ORF">BU26DRAFT_171673</name>
</gene>
<sequence length="151" mass="16227">MLNLGILISPQDEAEDSLDRPCKRQHGEGAYTSPDTSGAAATGDINPEDKDRGPERMGPPPTPQWDVKTPRPDISIGLSNDAVVNALQLQDLTRKGAKNLLTALAAPDARNGGKPLLCLGSTKQEVQEGVELPKSPVHICRGSQRRKYMHA</sequence>
<organism evidence="2 3">
    <name type="scientific">Trematosphaeria pertusa</name>
    <dbReference type="NCBI Taxonomy" id="390896"/>
    <lineage>
        <taxon>Eukaryota</taxon>
        <taxon>Fungi</taxon>
        <taxon>Dikarya</taxon>
        <taxon>Ascomycota</taxon>
        <taxon>Pezizomycotina</taxon>
        <taxon>Dothideomycetes</taxon>
        <taxon>Pleosporomycetidae</taxon>
        <taxon>Pleosporales</taxon>
        <taxon>Massarineae</taxon>
        <taxon>Trematosphaeriaceae</taxon>
        <taxon>Trematosphaeria</taxon>
    </lineage>
</organism>
<feature type="region of interest" description="Disordered" evidence="1">
    <location>
        <begin position="1"/>
        <end position="73"/>
    </location>
</feature>
<reference evidence="2" key="1">
    <citation type="journal article" date="2020" name="Stud. Mycol.">
        <title>101 Dothideomycetes genomes: a test case for predicting lifestyles and emergence of pathogens.</title>
        <authorList>
            <person name="Haridas S."/>
            <person name="Albert R."/>
            <person name="Binder M."/>
            <person name="Bloem J."/>
            <person name="Labutti K."/>
            <person name="Salamov A."/>
            <person name="Andreopoulos B."/>
            <person name="Baker S."/>
            <person name="Barry K."/>
            <person name="Bills G."/>
            <person name="Bluhm B."/>
            <person name="Cannon C."/>
            <person name="Castanera R."/>
            <person name="Culley D."/>
            <person name="Daum C."/>
            <person name="Ezra D."/>
            <person name="Gonzalez J."/>
            <person name="Henrissat B."/>
            <person name="Kuo A."/>
            <person name="Liang C."/>
            <person name="Lipzen A."/>
            <person name="Lutzoni F."/>
            <person name="Magnuson J."/>
            <person name="Mondo S."/>
            <person name="Nolan M."/>
            <person name="Ohm R."/>
            <person name="Pangilinan J."/>
            <person name="Park H.-J."/>
            <person name="Ramirez L."/>
            <person name="Alfaro M."/>
            <person name="Sun H."/>
            <person name="Tritt A."/>
            <person name="Yoshinaga Y."/>
            <person name="Zwiers L.-H."/>
            <person name="Turgeon B."/>
            <person name="Goodwin S."/>
            <person name="Spatafora J."/>
            <person name="Crous P."/>
            <person name="Grigoriev I."/>
        </authorList>
    </citation>
    <scope>NUCLEOTIDE SEQUENCE</scope>
    <source>
        <strain evidence="2">CBS 122368</strain>
    </source>
</reference>
<dbReference type="GeneID" id="54573609"/>
<evidence type="ECO:0000313" key="3">
    <source>
        <dbReference type="Proteomes" id="UP000800094"/>
    </source>
</evidence>
<name>A0A6A6HWC1_9PLEO</name>
<evidence type="ECO:0000256" key="1">
    <source>
        <dbReference type="SAM" id="MobiDB-lite"/>
    </source>
</evidence>
<keyword evidence="3" id="KW-1185">Reference proteome</keyword>
<proteinExistence type="predicted"/>